<evidence type="ECO:0000313" key="4">
    <source>
        <dbReference type="Proteomes" id="UP001172155"/>
    </source>
</evidence>
<gene>
    <name evidence="3" type="ORF">B0T18DRAFT_425906</name>
</gene>
<feature type="region of interest" description="Disordered" evidence="1">
    <location>
        <begin position="202"/>
        <end position="222"/>
    </location>
</feature>
<keyword evidence="2" id="KW-0732">Signal</keyword>
<evidence type="ECO:0000256" key="1">
    <source>
        <dbReference type="SAM" id="MobiDB-lite"/>
    </source>
</evidence>
<proteinExistence type="predicted"/>
<sequence>MKSFALSGAALGTALVWSFFLISAATAKAIARGTPTVAPLIPIVGTTDTVHIPSLSSTPWVWPTADTSSESFSMTWSYFSGFEPAPTSFPDVPSTSRQFVISPLGSTDYPTPPVFAPRPTKRAVVTPTSITSIDDGDVWSWSDLPKSSAITDTWSSIFDSIIASWLGDTVSPPSEVWTTTTSTAASDDTTVFTTTTVVKTMTRHKSSAQTGSNTFTGPGPVETRQARAEVTNPSVYKKVVTTKTITASIPDRKHVRNEITAPGSFITRQARAKETTSGVPKKGCVMAPVCGSDRKTLTTTPGLKMTRISTSSCVERGTTCAIDGELNPSDEYCGRDCICVCK</sequence>
<organism evidence="3 4">
    <name type="scientific">Schizothecium vesticola</name>
    <dbReference type="NCBI Taxonomy" id="314040"/>
    <lineage>
        <taxon>Eukaryota</taxon>
        <taxon>Fungi</taxon>
        <taxon>Dikarya</taxon>
        <taxon>Ascomycota</taxon>
        <taxon>Pezizomycotina</taxon>
        <taxon>Sordariomycetes</taxon>
        <taxon>Sordariomycetidae</taxon>
        <taxon>Sordariales</taxon>
        <taxon>Schizotheciaceae</taxon>
        <taxon>Schizothecium</taxon>
    </lineage>
</organism>
<feature type="chain" id="PRO_5041372949" evidence="2">
    <location>
        <begin position="28"/>
        <end position="342"/>
    </location>
</feature>
<protein>
    <submittedName>
        <fullName evidence="3">Uncharacterized protein</fullName>
    </submittedName>
</protein>
<reference evidence="3" key="1">
    <citation type="submission" date="2023-06" db="EMBL/GenBank/DDBJ databases">
        <title>Genome-scale phylogeny and comparative genomics of the fungal order Sordariales.</title>
        <authorList>
            <consortium name="Lawrence Berkeley National Laboratory"/>
            <person name="Hensen N."/>
            <person name="Bonometti L."/>
            <person name="Westerberg I."/>
            <person name="Brannstrom I.O."/>
            <person name="Guillou S."/>
            <person name="Cros-Aarteil S."/>
            <person name="Calhoun S."/>
            <person name="Haridas S."/>
            <person name="Kuo A."/>
            <person name="Mondo S."/>
            <person name="Pangilinan J."/>
            <person name="Riley R."/>
            <person name="LaButti K."/>
            <person name="Andreopoulos B."/>
            <person name="Lipzen A."/>
            <person name="Chen C."/>
            <person name="Yanf M."/>
            <person name="Daum C."/>
            <person name="Ng V."/>
            <person name="Clum A."/>
            <person name="Steindorff A."/>
            <person name="Ohm R."/>
            <person name="Martin F."/>
            <person name="Silar P."/>
            <person name="Natvig D."/>
            <person name="Lalanne C."/>
            <person name="Gautier V."/>
            <person name="Ament-velasquez S.L."/>
            <person name="Kruys A."/>
            <person name="Hutchinson M.I."/>
            <person name="Powell A.J."/>
            <person name="Barry K."/>
            <person name="Miller A.N."/>
            <person name="Grigoriev I.V."/>
            <person name="Debuchy R."/>
            <person name="Gladieux P."/>
            <person name="Thoren M.H."/>
            <person name="Johannesson H."/>
        </authorList>
    </citation>
    <scope>NUCLEOTIDE SEQUENCE</scope>
    <source>
        <strain evidence="3">SMH3187-1</strain>
    </source>
</reference>
<dbReference type="EMBL" id="JAUKUD010000002">
    <property type="protein sequence ID" value="KAK0751229.1"/>
    <property type="molecule type" value="Genomic_DNA"/>
</dbReference>
<accession>A0AA40K9P4</accession>
<keyword evidence="4" id="KW-1185">Reference proteome</keyword>
<dbReference type="AlphaFoldDB" id="A0AA40K9P4"/>
<name>A0AA40K9P4_9PEZI</name>
<evidence type="ECO:0000256" key="2">
    <source>
        <dbReference type="SAM" id="SignalP"/>
    </source>
</evidence>
<dbReference type="Proteomes" id="UP001172155">
    <property type="component" value="Unassembled WGS sequence"/>
</dbReference>
<evidence type="ECO:0000313" key="3">
    <source>
        <dbReference type="EMBL" id="KAK0751229.1"/>
    </source>
</evidence>
<feature type="signal peptide" evidence="2">
    <location>
        <begin position="1"/>
        <end position="27"/>
    </location>
</feature>
<comment type="caution">
    <text evidence="3">The sequence shown here is derived from an EMBL/GenBank/DDBJ whole genome shotgun (WGS) entry which is preliminary data.</text>
</comment>
<feature type="compositionally biased region" description="Polar residues" evidence="1">
    <location>
        <begin position="207"/>
        <end position="216"/>
    </location>
</feature>